<protein>
    <recommendedName>
        <fullName evidence="2">Swiss Army Knife RNA repair protein HAD domain-containing protein</fullName>
    </recommendedName>
</protein>
<accession>A0A9W7XJK0</accession>
<dbReference type="InterPro" id="IPR018812">
    <property type="entry name" value="SAK_HAD"/>
</dbReference>
<evidence type="ECO:0000313" key="4">
    <source>
        <dbReference type="Proteomes" id="UP001145021"/>
    </source>
</evidence>
<dbReference type="GO" id="GO:0032040">
    <property type="term" value="C:small-subunit processome"/>
    <property type="evidence" value="ECO:0007669"/>
    <property type="project" value="TreeGrafter"/>
</dbReference>
<dbReference type="PANTHER" id="PTHR10335">
    <property type="entry name" value="RRNA 2-O-METHYLTRANSFERASE FIBRILLARIN"/>
    <property type="match status" value="1"/>
</dbReference>
<name>A0A9W7XJK0_9FUNG</name>
<feature type="region of interest" description="Disordered" evidence="1">
    <location>
        <begin position="1"/>
        <end position="57"/>
    </location>
</feature>
<dbReference type="GO" id="GO:0003723">
    <property type="term" value="F:RNA binding"/>
    <property type="evidence" value="ECO:0007669"/>
    <property type="project" value="TreeGrafter"/>
</dbReference>
<dbReference type="GO" id="GO:1990259">
    <property type="term" value="F:histone H2AQ104 methyltransferase activity"/>
    <property type="evidence" value="ECO:0007669"/>
    <property type="project" value="TreeGrafter"/>
</dbReference>
<keyword evidence="4" id="KW-1185">Reference proteome</keyword>
<dbReference type="EMBL" id="JANBOH010000155">
    <property type="protein sequence ID" value="KAJ1644588.1"/>
    <property type="molecule type" value="Genomic_DNA"/>
</dbReference>
<dbReference type="Proteomes" id="UP001145021">
    <property type="component" value="Unassembled WGS sequence"/>
</dbReference>
<gene>
    <name evidence="3" type="ORF">LPJ64_003755</name>
</gene>
<feature type="compositionally biased region" description="Polar residues" evidence="1">
    <location>
        <begin position="1"/>
        <end position="11"/>
    </location>
</feature>
<organism evidence="3 4">
    <name type="scientific">Coemansia asiatica</name>
    <dbReference type="NCBI Taxonomy" id="1052880"/>
    <lineage>
        <taxon>Eukaryota</taxon>
        <taxon>Fungi</taxon>
        <taxon>Fungi incertae sedis</taxon>
        <taxon>Zoopagomycota</taxon>
        <taxon>Kickxellomycotina</taxon>
        <taxon>Kickxellomycetes</taxon>
        <taxon>Kickxellales</taxon>
        <taxon>Kickxellaceae</taxon>
        <taxon>Coemansia</taxon>
    </lineage>
</organism>
<proteinExistence type="predicted"/>
<reference evidence="3" key="1">
    <citation type="submission" date="2022-07" db="EMBL/GenBank/DDBJ databases">
        <title>Phylogenomic reconstructions and comparative analyses of Kickxellomycotina fungi.</title>
        <authorList>
            <person name="Reynolds N.K."/>
            <person name="Stajich J.E."/>
            <person name="Barry K."/>
            <person name="Grigoriev I.V."/>
            <person name="Crous P."/>
            <person name="Smith M.E."/>
        </authorList>
    </citation>
    <scope>NUCLEOTIDE SEQUENCE</scope>
    <source>
        <strain evidence="3">NBRC 105413</strain>
    </source>
</reference>
<dbReference type="GO" id="GO:0008649">
    <property type="term" value="F:rRNA methyltransferase activity"/>
    <property type="evidence" value="ECO:0007669"/>
    <property type="project" value="TreeGrafter"/>
</dbReference>
<dbReference type="AlphaFoldDB" id="A0A9W7XJK0"/>
<evidence type="ECO:0000259" key="2">
    <source>
        <dbReference type="Pfam" id="PF10307"/>
    </source>
</evidence>
<dbReference type="GO" id="GO:0000494">
    <property type="term" value="P:box C/D sno(s)RNA 3'-end processing"/>
    <property type="evidence" value="ECO:0007669"/>
    <property type="project" value="TreeGrafter"/>
</dbReference>
<sequence length="588" mass="65429">MPLIMLSTSASRGFDEREGGSESEVTITVSEAPMSDFNNGDNNELSDDLSRSLSPSPAAGHRASLAFKSPYRVFNQPSGPEAKTVINEAPVYTSTVDWSQPIGPDDFLYRQQLSELRLRKQGITRVSIIDFDNTLFKSPLPNSQLWDASLIGMLKSTDLGWFQDSRTLSWPYLEYSENHWIETIETLTRLEAARSDTLLMLLTGRSHAAYRSIIVDLLARRKGLRFDIVVLKETPTRLSPLVSQTEFGAAPTETPAPLTFDYKMAVVEDTIAAFPEIAEIVMWDDRSHQCQKMQVYLDALQIRDKKITHAHVYHVPPQTIVMREENERMLVNDMIQEYNLRVRAAAATAASNGLLSYVSSNADDDLPVGSIKTTTYPSFTAAFLDRKSRVLLQKHVRSPRGWTKASSYMPLTVGRASPQELETMVGAHLGDQIELVADAMGSLRNSVIAVRISHVRINGRQLQLSATNFASLPYITVAYNQPAGFNSEYASNINKWNTLRSGTLVLRGVVREHTVTGAHIVKRQPRVADEVSIGALVCQAWPKLKGREIGSAVAEVRAQMQEQDVANLEGNRDKITDIVKSLFESSQS</sequence>
<dbReference type="GO" id="GO:0031428">
    <property type="term" value="C:box C/D methylation guide snoRNP complex"/>
    <property type="evidence" value="ECO:0007669"/>
    <property type="project" value="TreeGrafter"/>
</dbReference>
<evidence type="ECO:0000256" key="1">
    <source>
        <dbReference type="SAM" id="MobiDB-lite"/>
    </source>
</evidence>
<comment type="caution">
    <text evidence="3">The sequence shown here is derived from an EMBL/GenBank/DDBJ whole genome shotgun (WGS) entry which is preliminary data.</text>
</comment>
<evidence type="ECO:0000313" key="3">
    <source>
        <dbReference type="EMBL" id="KAJ1644588.1"/>
    </source>
</evidence>
<dbReference type="Pfam" id="PF10307">
    <property type="entry name" value="HAD_SAK_1"/>
    <property type="match status" value="1"/>
</dbReference>
<dbReference type="PANTHER" id="PTHR10335:SF23">
    <property type="entry name" value="OB FOLD-CONTAINING PROTEIN, NUCLEIC ACID BINDING"/>
    <property type="match status" value="1"/>
</dbReference>
<feature type="domain" description="Swiss Army Knife RNA repair protein HAD" evidence="2">
    <location>
        <begin position="138"/>
        <end position="339"/>
    </location>
</feature>